<reference evidence="4 5" key="1">
    <citation type="submission" date="2022-06" db="EMBL/GenBank/DDBJ databases">
        <title>Isolation of gut microbiota from human fecal samples.</title>
        <authorList>
            <person name="Pamer E.G."/>
            <person name="Barat B."/>
            <person name="Waligurski E."/>
            <person name="Medina S."/>
            <person name="Paddock L."/>
            <person name="Mostad J."/>
        </authorList>
    </citation>
    <scope>NUCLEOTIDE SEQUENCE [LARGE SCALE GENOMIC DNA]</scope>
    <source>
        <strain evidence="4 5">DFI.9.90</strain>
    </source>
</reference>
<name>A0AAW5K4G4_9BACT</name>
<dbReference type="AlphaFoldDB" id="A0AAW5K4G4"/>
<dbReference type="GO" id="GO:0051301">
    <property type="term" value="P:cell division"/>
    <property type="evidence" value="ECO:0007669"/>
    <property type="project" value="UniProtKB-KW"/>
</dbReference>
<keyword evidence="3 4" id="KW-0132">Cell division</keyword>
<evidence type="ECO:0000256" key="2">
    <source>
        <dbReference type="ARBA" id="ARBA00025265"/>
    </source>
</evidence>
<evidence type="ECO:0000313" key="4">
    <source>
        <dbReference type="EMBL" id="MCQ4813423.1"/>
    </source>
</evidence>
<dbReference type="Proteomes" id="UP001205919">
    <property type="component" value="Unassembled WGS sequence"/>
</dbReference>
<gene>
    <name evidence="3 4" type="primary">minE</name>
    <name evidence="4" type="ORF">NE630_03170</name>
</gene>
<dbReference type="SUPFAM" id="SSF55229">
    <property type="entry name" value="Cell division protein MinE topological specificity domain"/>
    <property type="match status" value="1"/>
</dbReference>
<dbReference type="GeneID" id="95756640"/>
<dbReference type="NCBIfam" id="TIGR01215">
    <property type="entry name" value="minE"/>
    <property type="match status" value="1"/>
</dbReference>
<dbReference type="EMBL" id="JANFYT010000005">
    <property type="protein sequence ID" value="MCQ4813423.1"/>
    <property type="molecule type" value="Genomic_DNA"/>
</dbReference>
<dbReference type="Gene3D" id="3.30.1070.10">
    <property type="entry name" value="Cell division topological specificity factor MinE"/>
    <property type="match status" value="1"/>
</dbReference>
<keyword evidence="5" id="KW-1185">Reference proteome</keyword>
<dbReference type="HAMAP" id="MF_00262">
    <property type="entry name" value="MinE"/>
    <property type="match status" value="1"/>
</dbReference>
<evidence type="ECO:0000256" key="3">
    <source>
        <dbReference type="HAMAP-Rule" id="MF_00262"/>
    </source>
</evidence>
<organism evidence="4 5">
    <name type="scientific">Cloacibacillus evryensis</name>
    <dbReference type="NCBI Taxonomy" id="508460"/>
    <lineage>
        <taxon>Bacteria</taxon>
        <taxon>Thermotogati</taxon>
        <taxon>Synergistota</taxon>
        <taxon>Synergistia</taxon>
        <taxon>Synergistales</taxon>
        <taxon>Synergistaceae</taxon>
        <taxon>Cloacibacillus</taxon>
    </lineage>
</organism>
<dbReference type="GO" id="GO:0032955">
    <property type="term" value="P:regulation of division septum assembly"/>
    <property type="evidence" value="ECO:0007669"/>
    <property type="project" value="InterPro"/>
</dbReference>
<sequence length="100" mass="11323">MGIFDCISSLFGSQKSGSVAKERLQLVLIHDRNDISPEILTALRSDLIKTIKKYLDIDEEGIELDLNREDRSVALLASIPLKNMQRPVRGRKKTGETEKR</sequence>
<keyword evidence="3" id="KW-0131">Cell cycle</keyword>
<comment type="caution">
    <text evidence="4">The sequence shown here is derived from an EMBL/GenBank/DDBJ whole genome shotgun (WGS) entry which is preliminary data.</text>
</comment>
<dbReference type="InterPro" id="IPR036707">
    <property type="entry name" value="MinE_sf"/>
</dbReference>
<comment type="function">
    <text evidence="2 3">Prevents the cell division inhibition by proteins MinC and MinD at internal division sites while permitting inhibition at polar sites. This ensures cell division at the proper site by restricting the formation of a division septum at the midpoint of the long axis of the cell.</text>
</comment>
<proteinExistence type="inferred from homology"/>
<evidence type="ECO:0000256" key="1">
    <source>
        <dbReference type="ARBA" id="ARBA00008168"/>
    </source>
</evidence>
<dbReference type="InterPro" id="IPR005527">
    <property type="entry name" value="MinE"/>
</dbReference>
<accession>A0AAW5K4G4</accession>
<comment type="similarity">
    <text evidence="1 3">Belongs to the MinE family.</text>
</comment>
<dbReference type="RefSeq" id="WP_008712422.1">
    <property type="nucleotide sequence ID" value="NZ_CABKQM010000008.1"/>
</dbReference>
<evidence type="ECO:0000313" key="5">
    <source>
        <dbReference type="Proteomes" id="UP001205919"/>
    </source>
</evidence>
<protein>
    <recommendedName>
        <fullName evidence="3">Cell division topological specificity factor</fullName>
    </recommendedName>
</protein>
<dbReference type="Pfam" id="PF03776">
    <property type="entry name" value="MinE"/>
    <property type="match status" value="1"/>
</dbReference>